<name>A0A8T0BZ77_SILME</name>
<feature type="domain" description="PDZ" evidence="4">
    <location>
        <begin position="44"/>
        <end position="130"/>
    </location>
</feature>
<comment type="caution">
    <text evidence="5">The sequence shown here is derived from an EMBL/GenBank/DDBJ whole genome shotgun (WGS) entry which is preliminary data.</text>
</comment>
<dbReference type="AlphaFoldDB" id="A0A8T0BZ77"/>
<dbReference type="Proteomes" id="UP000606274">
    <property type="component" value="Unassembled WGS sequence"/>
</dbReference>
<dbReference type="InterPro" id="IPR041489">
    <property type="entry name" value="PDZ_6"/>
</dbReference>
<evidence type="ECO:0000313" key="5">
    <source>
        <dbReference type="EMBL" id="KAF7711086.1"/>
    </source>
</evidence>
<keyword evidence="2" id="KW-0963">Cytoplasm</keyword>
<dbReference type="PROSITE" id="PS50106">
    <property type="entry name" value="PDZ"/>
    <property type="match status" value="1"/>
</dbReference>
<gene>
    <name evidence="5" type="ORF">HF521_000097</name>
</gene>
<sequence>MTMSSVMIIKKLLRGSSRAACVSREGQVMKRKVKPRTHSPDRKEVTVWKRDDEAFGFIIRTYEGDATDSEMLTCVCSVKENSPAERAGLKTGDVIMSVNSICVEGFEHQQIVDLIQKGSCPIKMEIVRGTLMKQKELQRKLEQLQWQLREKTAELQTLILSRDFCGLAILSLSDENHGL</sequence>
<evidence type="ECO:0000259" key="4">
    <source>
        <dbReference type="PROSITE" id="PS50106"/>
    </source>
</evidence>
<dbReference type="InterPro" id="IPR052122">
    <property type="entry name" value="Intracell_Traff_Signaling_Reg"/>
</dbReference>
<comment type="subcellular location">
    <subcellularLocation>
        <location evidence="1">Cytoplasm</location>
    </subcellularLocation>
</comment>
<proteinExistence type="predicted"/>
<evidence type="ECO:0000256" key="1">
    <source>
        <dbReference type="ARBA" id="ARBA00004496"/>
    </source>
</evidence>
<dbReference type="SMART" id="SM00228">
    <property type="entry name" value="PDZ"/>
    <property type="match status" value="1"/>
</dbReference>
<feature type="coiled-coil region" evidence="3">
    <location>
        <begin position="134"/>
        <end position="161"/>
    </location>
</feature>
<evidence type="ECO:0000313" key="6">
    <source>
        <dbReference type="Proteomes" id="UP000606274"/>
    </source>
</evidence>
<dbReference type="PANTHER" id="PTHR15963:SF1">
    <property type="entry name" value="CYTOHESIN-INTERACTING PROTEIN"/>
    <property type="match status" value="1"/>
</dbReference>
<accession>A0A8T0BZ77</accession>
<organism evidence="5 6">
    <name type="scientific">Silurus meridionalis</name>
    <name type="common">Southern catfish</name>
    <name type="synonym">Silurus soldatovi meridionalis</name>
    <dbReference type="NCBI Taxonomy" id="175797"/>
    <lineage>
        <taxon>Eukaryota</taxon>
        <taxon>Metazoa</taxon>
        <taxon>Chordata</taxon>
        <taxon>Craniata</taxon>
        <taxon>Vertebrata</taxon>
        <taxon>Euteleostomi</taxon>
        <taxon>Actinopterygii</taxon>
        <taxon>Neopterygii</taxon>
        <taxon>Teleostei</taxon>
        <taxon>Ostariophysi</taxon>
        <taxon>Siluriformes</taxon>
        <taxon>Siluridae</taxon>
        <taxon>Silurus</taxon>
    </lineage>
</organism>
<dbReference type="Pfam" id="PF17820">
    <property type="entry name" value="PDZ_6"/>
    <property type="match status" value="1"/>
</dbReference>
<dbReference type="SUPFAM" id="SSF50156">
    <property type="entry name" value="PDZ domain-like"/>
    <property type="match status" value="1"/>
</dbReference>
<keyword evidence="3" id="KW-0175">Coiled coil</keyword>
<dbReference type="PANTHER" id="PTHR15963">
    <property type="entry name" value="GENERAL RECEPTOR FOR PHOSPHOINOSITIDES 1-ASSOCIATED SCAFFOLD PROTEIN-RELATED"/>
    <property type="match status" value="1"/>
</dbReference>
<dbReference type="GO" id="GO:0005737">
    <property type="term" value="C:cytoplasm"/>
    <property type="evidence" value="ECO:0007669"/>
    <property type="project" value="UniProtKB-SubCell"/>
</dbReference>
<keyword evidence="6" id="KW-1185">Reference proteome</keyword>
<dbReference type="InterPro" id="IPR036034">
    <property type="entry name" value="PDZ_sf"/>
</dbReference>
<reference evidence="5" key="1">
    <citation type="submission" date="2020-08" db="EMBL/GenBank/DDBJ databases">
        <title>Chromosome-level assembly of Southern catfish (Silurus meridionalis) provides insights into visual adaptation to the nocturnal and benthic lifestyles.</title>
        <authorList>
            <person name="Zhang Y."/>
            <person name="Wang D."/>
            <person name="Peng Z."/>
        </authorList>
    </citation>
    <scope>NUCLEOTIDE SEQUENCE</scope>
    <source>
        <strain evidence="5">SWU-2019-XX</strain>
        <tissue evidence="5">Muscle</tissue>
    </source>
</reference>
<dbReference type="EMBL" id="JABFDY010000001">
    <property type="protein sequence ID" value="KAF7711086.1"/>
    <property type="molecule type" value="Genomic_DNA"/>
</dbReference>
<evidence type="ECO:0000256" key="3">
    <source>
        <dbReference type="SAM" id="Coils"/>
    </source>
</evidence>
<dbReference type="Gene3D" id="2.30.42.10">
    <property type="match status" value="1"/>
</dbReference>
<dbReference type="InterPro" id="IPR001478">
    <property type="entry name" value="PDZ"/>
</dbReference>
<evidence type="ECO:0000256" key="2">
    <source>
        <dbReference type="ARBA" id="ARBA00022490"/>
    </source>
</evidence>
<protein>
    <recommendedName>
        <fullName evidence="4">PDZ domain-containing protein</fullName>
    </recommendedName>
</protein>